<evidence type="ECO:0000259" key="43">
    <source>
        <dbReference type="PROSITE" id="PS51635"/>
    </source>
</evidence>
<dbReference type="InterPro" id="IPR016035">
    <property type="entry name" value="Acyl_Trfase/lysoPLipase"/>
</dbReference>
<keyword evidence="22" id="KW-0012">Acyltransferase</keyword>
<evidence type="ECO:0000256" key="33">
    <source>
        <dbReference type="ARBA" id="ARBA00052543"/>
    </source>
</evidence>
<dbReference type="GO" id="GO:0019433">
    <property type="term" value="P:triglyceride catabolic process"/>
    <property type="evidence" value="ECO:0007669"/>
    <property type="project" value="InterPro"/>
</dbReference>
<feature type="short sequence motif" description="GXGXXG" evidence="41">
    <location>
        <begin position="14"/>
        <end position="19"/>
    </location>
</feature>
<dbReference type="GO" id="GO:0003841">
    <property type="term" value="F:1-acylglycerol-3-phosphate O-acyltransferase activity"/>
    <property type="evidence" value="ECO:0007669"/>
    <property type="project" value="UniProtKB-EC"/>
</dbReference>
<evidence type="ECO:0000256" key="17">
    <source>
        <dbReference type="ARBA" id="ARBA00023098"/>
    </source>
</evidence>
<evidence type="ECO:0000256" key="18">
    <source>
        <dbReference type="ARBA" id="ARBA00023136"/>
    </source>
</evidence>
<dbReference type="CDD" id="cd07221">
    <property type="entry name" value="Pat_PNPLA3"/>
    <property type="match status" value="1"/>
</dbReference>
<keyword evidence="15" id="KW-0735">Signal-anchor</keyword>
<comment type="pathway">
    <text evidence="36">Glycerolipid metabolism.</text>
</comment>
<dbReference type="EMBL" id="CAJHUB010000678">
    <property type="protein sequence ID" value="CAD7677042.1"/>
    <property type="molecule type" value="Genomic_DNA"/>
</dbReference>
<dbReference type="GO" id="GO:0035727">
    <property type="term" value="F:lysophosphatidic acid binding"/>
    <property type="evidence" value="ECO:0007669"/>
    <property type="project" value="UniProtKB-ARBA"/>
</dbReference>
<comment type="catalytic activity">
    <reaction evidence="27">
        <text>1-(9Z-octadecenoyl)-sn-glycero-3-phosphate + (9Z)-octadecenoyl-CoA = 1,2-di-(9Z-octadecenoyl)-sn-glycero-3-phosphate + CoA</text>
        <dbReference type="Rhea" id="RHEA:37131"/>
        <dbReference type="ChEBI" id="CHEBI:57287"/>
        <dbReference type="ChEBI" id="CHEBI:57387"/>
        <dbReference type="ChEBI" id="CHEBI:74544"/>
        <dbReference type="ChEBI" id="CHEBI:74546"/>
    </reaction>
    <physiologicalReaction direction="left-to-right" evidence="27">
        <dbReference type="Rhea" id="RHEA:37132"/>
    </physiologicalReaction>
</comment>
<evidence type="ECO:0000256" key="22">
    <source>
        <dbReference type="ARBA" id="ARBA00023315"/>
    </source>
</evidence>
<feature type="short sequence motif" description="GXSXG" evidence="41">
    <location>
        <begin position="45"/>
        <end position="49"/>
    </location>
</feature>
<evidence type="ECO:0000256" key="41">
    <source>
        <dbReference type="PROSITE-ProRule" id="PRU01161"/>
    </source>
</evidence>
<evidence type="ECO:0000256" key="42">
    <source>
        <dbReference type="SAM" id="Phobius"/>
    </source>
</evidence>
<comment type="catalytic activity">
    <reaction evidence="34">
        <text>1-(9Z-octadecenoyl)-glycerol + 1,2-di-(9Z-octadecenoyl)-glycerol = 1,2,3-tri-(9Z-octadecenoyl)-glycerol + glycerol</text>
        <dbReference type="Rhea" id="RHEA:38327"/>
        <dbReference type="ChEBI" id="CHEBI:17754"/>
        <dbReference type="ChEBI" id="CHEBI:52323"/>
        <dbReference type="ChEBI" id="CHEBI:53753"/>
        <dbReference type="ChEBI" id="CHEBI:75342"/>
    </reaction>
    <physiologicalReaction direction="left-to-right" evidence="34">
        <dbReference type="Rhea" id="RHEA:38328"/>
    </physiologicalReaction>
</comment>
<dbReference type="PROSITE" id="PS51635">
    <property type="entry name" value="PNPLA"/>
    <property type="match status" value="1"/>
</dbReference>
<dbReference type="GO" id="GO:0005811">
    <property type="term" value="C:lipid droplet"/>
    <property type="evidence" value="ECO:0007669"/>
    <property type="project" value="UniProtKB-SubCell"/>
</dbReference>
<dbReference type="PANTHER" id="PTHR12406:SF22">
    <property type="entry name" value="1-ACYLGLYCEROL-3-PHOSPHATE O-ACYLTRANSFERASE PNPLA3"/>
    <property type="match status" value="1"/>
</dbReference>
<sequence length="543" mass="60366">MYDPERGWSLSFSGCGFLGFYHVGVTRCLSERAPHLVHDARMLFGSSAGALHCVTMLSGIPLEIIIQVLMDITQKARSRNIGILHPSFSLGRNLQENLQRHLPDNVHMLISGKTCISLTRVSDGENVLVSEFQSKEEVVDALLCSSFIPFFSGIIPPSFRGVRYMDGGASDNVPFFDAKTTITVSPFYGEYDICPKVKSTNFLQVDLTKLNLRLCSENAYLLMRALFPPDLKVLGEICLRGYLDAFRFLEENGICNRLQPCLNLSSDEMKNLKVAWEPGSPEAPPRVAAGGTKPEPDELLDHLRLSILPWNEGILETLSPKLLGDLSKAIKIQRGYMSKIYNFLPVKVVSYMMLPCTLPVESAIAMVQRLVTWFPDRSEDIRWLQWLTLSMCSRVMTQLFSMSRSVIWPGRGCVGLVGTFHRWAGGAYLCRFSSGLRLAQSVLGEPWGWNPASLVANMASGTLLLLSSENGFRARKALFQLQGLGLVLGIVSLGGLMCSLWVTFISSLDLGQAFGSPWHGTGDMVSTQERRSQCYWQTQRAVK</sequence>
<comment type="catalytic activity">
    <reaction evidence="3">
        <text>a 1-acyl-sn-glycero-3-phosphate + an acyl-CoA = a 1,2-diacyl-sn-glycero-3-phosphate + CoA</text>
        <dbReference type="Rhea" id="RHEA:19709"/>
        <dbReference type="ChEBI" id="CHEBI:57287"/>
        <dbReference type="ChEBI" id="CHEBI:57970"/>
        <dbReference type="ChEBI" id="CHEBI:58342"/>
        <dbReference type="ChEBI" id="CHEBI:58608"/>
        <dbReference type="EC" id="2.3.1.51"/>
    </reaction>
</comment>
<evidence type="ECO:0000256" key="15">
    <source>
        <dbReference type="ARBA" id="ARBA00022968"/>
    </source>
</evidence>
<keyword evidence="16 42" id="KW-1133">Transmembrane helix</keyword>
<dbReference type="GO" id="GO:0055088">
    <property type="term" value="P:lipid homeostasis"/>
    <property type="evidence" value="ECO:0007669"/>
    <property type="project" value="TreeGrafter"/>
</dbReference>
<comment type="caution">
    <text evidence="44">The sequence shown here is derived from an EMBL/GenBank/DDBJ whole genome shotgun (WGS) entry which is preliminary data.</text>
</comment>
<evidence type="ECO:0000313" key="45">
    <source>
        <dbReference type="Proteomes" id="UP000645828"/>
    </source>
</evidence>
<proteinExistence type="predicted"/>
<evidence type="ECO:0000256" key="38">
    <source>
        <dbReference type="ARBA" id="ARBA00079790"/>
    </source>
</evidence>
<dbReference type="EC" id="3.1.1.3" evidence="9"/>
<dbReference type="EC" id="3.1.1.4" evidence="8"/>
<dbReference type="GO" id="GO:0016020">
    <property type="term" value="C:membrane"/>
    <property type="evidence" value="ECO:0007669"/>
    <property type="project" value="UniProtKB-SubCell"/>
</dbReference>
<feature type="short sequence motif" description="DGA/G" evidence="41">
    <location>
        <begin position="166"/>
        <end position="168"/>
    </location>
</feature>
<evidence type="ECO:0000256" key="5">
    <source>
        <dbReference type="ARBA" id="ARBA00004502"/>
    </source>
</evidence>
<dbReference type="GO" id="GO:0019432">
    <property type="term" value="P:triglyceride biosynthetic process"/>
    <property type="evidence" value="ECO:0007669"/>
    <property type="project" value="UniProtKB-ARBA"/>
</dbReference>
<keyword evidence="13 42" id="KW-0812">Transmembrane</keyword>
<comment type="catalytic activity">
    <reaction evidence="33">
        <text>2 a 1-acylglycerol = a 1,2-diacylglycerol + glycerol</text>
        <dbReference type="Rhea" id="RHEA:44432"/>
        <dbReference type="ChEBI" id="CHEBI:17754"/>
        <dbReference type="ChEBI" id="CHEBI:35759"/>
        <dbReference type="ChEBI" id="CHEBI:49172"/>
    </reaction>
</comment>
<evidence type="ECO:0000256" key="6">
    <source>
        <dbReference type="ARBA" id="ARBA00005189"/>
    </source>
</evidence>
<dbReference type="FunFam" id="3.40.1090.10:FF:000042">
    <property type="entry name" value="Patatin-like phospholipase domain-containing 3"/>
    <property type="match status" value="1"/>
</dbReference>
<comment type="catalytic activity">
    <reaction evidence="29">
        <text>1,2,3-tri-(9Z-octadecenoyl)-glycerol + H2O = 1,3-di-(9Z-octadecenoyl)-glycerol + (9Z)-octadecenoate + H(+)</text>
        <dbReference type="Rhea" id="RHEA:38387"/>
        <dbReference type="ChEBI" id="CHEBI:15377"/>
        <dbReference type="ChEBI" id="CHEBI:15378"/>
        <dbReference type="ChEBI" id="CHEBI:30823"/>
        <dbReference type="ChEBI" id="CHEBI:53753"/>
        <dbReference type="ChEBI" id="CHEBI:75735"/>
    </reaction>
    <physiologicalReaction direction="left-to-right" evidence="29">
        <dbReference type="Rhea" id="RHEA:38388"/>
    </physiologicalReaction>
</comment>
<evidence type="ECO:0000256" key="32">
    <source>
        <dbReference type="ARBA" id="ARBA00051085"/>
    </source>
</evidence>
<comment type="catalytic activity">
    <reaction evidence="2">
        <text>a triacylglycerol + H2O = a diacylglycerol + a fatty acid + H(+)</text>
        <dbReference type="Rhea" id="RHEA:12044"/>
        <dbReference type="ChEBI" id="CHEBI:15377"/>
        <dbReference type="ChEBI" id="CHEBI:15378"/>
        <dbReference type="ChEBI" id="CHEBI:17855"/>
        <dbReference type="ChEBI" id="CHEBI:18035"/>
        <dbReference type="ChEBI" id="CHEBI:28868"/>
        <dbReference type="EC" id="3.1.1.3"/>
    </reaction>
</comment>
<evidence type="ECO:0000256" key="4">
    <source>
        <dbReference type="ARBA" id="ARBA00004167"/>
    </source>
</evidence>
<feature type="domain" description="PNPLA" evidence="43">
    <location>
        <begin position="10"/>
        <end position="179"/>
    </location>
</feature>
<keyword evidence="10" id="KW-0444">Lipid biosynthesis</keyword>
<evidence type="ECO:0000256" key="26">
    <source>
        <dbReference type="ARBA" id="ARBA00049345"/>
    </source>
</evidence>
<evidence type="ECO:0000256" key="30">
    <source>
        <dbReference type="ARBA" id="ARBA00050561"/>
    </source>
</evidence>
<keyword evidence="12" id="KW-0808">Transferase</keyword>
<dbReference type="AlphaFoldDB" id="A0A811YRU7"/>
<feature type="transmembrane region" description="Helical" evidence="42">
    <location>
        <begin position="478"/>
        <end position="502"/>
    </location>
</feature>
<comment type="catalytic activity">
    <reaction evidence="30">
        <text>a 1-acylglycerol + a 1,3-diacylglycerol = a triacylglycerol + glycerol</text>
        <dbReference type="Rhea" id="RHEA:44440"/>
        <dbReference type="ChEBI" id="CHEBI:17754"/>
        <dbReference type="ChEBI" id="CHEBI:17855"/>
        <dbReference type="ChEBI" id="CHEBI:35759"/>
        <dbReference type="ChEBI" id="CHEBI:47777"/>
    </reaction>
</comment>
<dbReference type="GO" id="GO:0036042">
    <property type="term" value="F:long-chain fatty acyl-CoA binding"/>
    <property type="evidence" value="ECO:0007669"/>
    <property type="project" value="UniProtKB-ARBA"/>
</dbReference>
<evidence type="ECO:0000256" key="23">
    <source>
        <dbReference type="ARBA" id="ARBA00025707"/>
    </source>
</evidence>
<gene>
    <name evidence="44" type="ORF">NYPRO_LOCUS9838</name>
</gene>
<evidence type="ECO:0000256" key="24">
    <source>
        <dbReference type="ARBA" id="ARBA00032101"/>
    </source>
</evidence>
<evidence type="ECO:0000256" key="7">
    <source>
        <dbReference type="ARBA" id="ARBA00013211"/>
    </source>
</evidence>
<comment type="catalytic activity">
    <reaction evidence="28">
        <text>1-(9Z-octadecenoyl)-glycerol + 1,3-di-(9Z-octadecenoyl)-glycerol = 1,2,3-tri-(9Z-octadecenoyl)-glycerol + glycerol</text>
        <dbReference type="Rhea" id="RHEA:38331"/>
        <dbReference type="ChEBI" id="CHEBI:17754"/>
        <dbReference type="ChEBI" id="CHEBI:53753"/>
        <dbReference type="ChEBI" id="CHEBI:75342"/>
        <dbReference type="ChEBI" id="CHEBI:75735"/>
    </reaction>
    <physiologicalReaction direction="left-to-right" evidence="28">
        <dbReference type="Rhea" id="RHEA:38332"/>
    </physiologicalReaction>
</comment>
<evidence type="ECO:0000256" key="25">
    <source>
        <dbReference type="ARBA" id="ARBA00048770"/>
    </source>
</evidence>
<dbReference type="SUPFAM" id="SSF52151">
    <property type="entry name" value="FabD/lysophospholipase-like"/>
    <property type="match status" value="1"/>
</dbReference>
<evidence type="ECO:0000256" key="16">
    <source>
        <dbReference type="ARBA" id="ARBA00022989"/>
    </source>
</evidence>
<comment type="function">
    <text evidence="35">Specifically catalyzes coenzyme A (CoA)-dependent acylation of 1-acyl-sn-glycerol 3-phosphate (2-lysophosphatidic acid/LPA) to generate phosphatidic acid (PA), an important metabolic intermediate and precursor for both triglycerides and glycerophospholipids. Does not esterify other lysophospholipids. Acyl donors are long chain (at least C16) fatty acyl-CoAs: arachidonoyl-CoA, linoleoyl-CoA, oleoyl-CoA and at a lesser extent palmitoyl-CoA. Additionally possesses low triacylglycerol lipase and CoA-independent acylglycerol transacylase activities and thus may play a role in acyl-chain remodeling of triglycerides. In vitro may express hydrolytic activity against glycerolipids triacylglycerol, diacylglycerol and monoacylglycerol, with a strong preference for oleic acid as the acyl moiety. However, the triacylglycerol hydrolase activity is controversial and may be very low. Possesses phospholipase A2 activity.</text>
</comment>
<comment type="pathway">
    <text evidence="6">Lipid metabolism.</text>
</comment>
<protein>
    <recommendedName>
        <fullName evidence="39">Acylglycerol transacylase</fullName>
        <ecNumber evidence="7">2.3.1.51</ecNumber>
        <ecNumber evidence="9">3.1.1.3</ecNumber>
        <ecNumber evidence="8">3.1.1.4</ecNumber>
    </recommendedName>
    <alternativeName>
        <fullName evidence="40">Adiponutrin</fullName>
    </alternativeName>
    <alternativeName>
        <fullName evidence="38">Calcium-independent phospholipase A2-epsilon</fullName>
    </alternativeName>
    <alternativeName>
        <fullName evidence="24">Lysophosphatidic acid acyltransferase</fullName>
    </alternativeName>
    <alternativeName>
        <fullName evidence="37">Patatin-like phospholipase domain-containing protein 3</fullName>
    </alternativeName>
</protein>
<evidence type="ECO:0000256" key="2">
    <source>
        <dbReference type="ARBA" id="ARBA00001024"/>
    </source>
</evidence>
<evidence type="ECO:0000256" key="39">
    <source>
        <dbReference type="ARBA" id="ARBA00080560"/>
    </source>
</evidence>
<evidence type="ECO:0000256" key="12">
    <source>
        <dbReference type="ARBA" id="ARBA00022679"/>
    </source>
</evidence>
<evidence type="ECO:0000313" key="44">
    <source>
        <dbReference type="EMBL" id="CAD7677042.1"/>
    </source>
</evidence>
<accession>A0A811YRU7</accession>
<evidence type="ECO:0000256" key="1">
    <source>
        <dbReference type="ARBA" id="ARBA00000816"/>
    </source>
</evidence>
<comment type="catalytic activity">
    <reaction evidence="1">
        <text>1-(9Z-octadecenoyl)-sn-glycero-3-phosphate + hexadecanoyl-CoA = 1-(9Z)-octadecenoyl-2-hexadecanoyl-sn-glycero-3-phosphate + CoA</text>
        <dbReference type="Rhea" id="RHEA:37143"/>
        <dbReference type="ChEBI" id="CHEBI:57287"/>
        <dbReference type="ChEBI" id="CHEBI:57379"/>
        <dbReference type="ChEBI" id="CHEBI:74544"/>
        <dbReference type="ChEBI" id="CHEBI:74551"/>
    </reaction>
    <physiologicalReaction direction="left-to-right" evidence="1">
        <dbReference type="Rhea" id="RHEA:37144"/>
    </physiologicalReaction>
</comment>
<dbReference type="FunFam" id="3.40.1090.10:FF:000003">
    <property type="entry name" value="Patatin-like phospholipase domain-containing protein 2"/>
    <property type="match status" value="1"/>
</dbReference>
<comment type="catalytic activity">
    <reaction evidence="32">
        <text>a 1-acylglycerol + a 1,2-diacylglycerol = a triacylglycerol + glycerol</text>
        <dbReference type="Rhea" id="RHEA:44436"/>
        <dbReference type="ChEBI" id="CHEBI:17754"/>
        <dbReference type="ChEBI" id="CHEBI:17855"/>
        <dbReference type="ChEBI" id="CHEBI:35759"/>
        <dbReference type="ChEBI" id="CHEBI:49172"/>
    </reaction>
</comment>
<keyword evidence="21" id="KW-1208">Phospholipid metabolism</keyword>
<evidence type="ECO:0000256" key="10">
    <source>
        <dbReference type="ARBA" id="ARBA00022516"/>
    </source>
</evidence>
<dbReference type="Gene3D" id="3.40.1090.10">
    <property type="entry name" value="Cytosolic phospholipase A2 catalytic domain"/>
    <property type="match status" value="1"/>
</dbReference>
<keyword evidence="11" id="KW-0551">Lipid droplet</keyword>
<comment type="catalytic activity">
    <reaction evidence="26">
        <text>1-(9Z-octadecenoyl)-sn-glycero-3-phosphate + (9Z,12Z)-octadecadienoyl-CoA = 1-(9Z)-octadecenoyl-2-(9Z,12Z)-octadecadienoyl-sn-glycero-3-phosphate + CoA</text>
        <dbReference type="Rhea" id="RHEA:37159"/>
        <dbReference type="ChEBI" id="CHEBI:57287"/>
        <dbReference type="ChEBI" id="CHEBI:57383"/>
        <dbReference type="ChEBI" id="CHEBI:74544"/>
        <dbReference type="ChEBI" id="CHEBI:74563"/>
    </reaction>
    <physiologicalReaction direction="left-to-right" evidence="26">
        <dbReference type="Rhea" id="RHEA:37160"/>
    </physiologicalReaction>
</comment>
<keyword evidence="41" id="KW-0442">Lipid degradation</keyword>
<organism evidence="44 45">
    <name type="scientific">Nyctereutes procyonoides</name>
    <name type="common">Raccoon dog</name>
    <name type="synonym">Canis procyonoides</name>
    <dbReference type="NCBI Taxonomy" id="34880"/>
    <lineage>
        <taxon>Eukaryota</taxon>
        <taxon>Metazoa</taxon>
        <taxon>Chordata</taxon>
        <taxon>Craniata</taxon>
        <taxon>Vertebrata</taxon>
        <taxon>Euteleostomi</taxon>
        <taxon>Mammalia</taxon>
        <taxon>Eutheria</taxon>
        <taxon>Laurasiatheria</taxon>
        <taxon>Carnivora</taxon>
        <taxon>Caniformia</taxon>
        <taxon>Canidae</taxon>
        <taxon>Nyctereutes</taxon>
    </lineage>
</organism>
<comment type="pathway">
    <text evidence="23">Phospholipid metabolism.</text>
</comment>
<evidence type="ECO:0000256" key="35">
    <source>
        <dbReference type="ARBA" id="ARBA00053171"/>
    </source>
</evidence>
<dbReference type="GO" id="GO:0001676">
    <property type="term" value="P:long-chain fatty acid metabolic process"/>
    <property type="evidence" value="ECO:0007669"/>
    <property type="project" value="UniProtKB-ARBA"/>
</dbReference>
<dbReference type="GO" id="GO:0004806">
    <property type="term" value="F:triacylglycerol lipase activity"/>
    <property type="evidence" value="ECO:0007669"/>
    <property type="project" value="UniProtKB-EC"/>
</dbReference>
<evidence type="ECO:0000256" key="31">
    <source>
        <dbReference type="ARBA" id="ARBA00050827"/>
    </source>
</evidence>
<dbReference type="InterPro" id="IPR033562">
    <property type="entry name" value="PLPL"/>
</dbReference>
<feature type="active site" description="Proton acceptor" evidence="41">
    <location>
        <position position="166"/>
    </location>
</feature>
<name>A0A811YRU7_NYCPR</name>
<keyword evidence="14 41" id="KW-0378">Hydrolase</keyword>
<dbReference type="PANTHER" id="PTHR12406">
    <property type="entry name" value="CALCIUM-INDEPENDENT PHOSPHOLIPASE A2 IPLA2 -RELATED"/>
    <property type="match status" value="1"/>
</dbReference>
<evidence type="ECO:0000256" key="3">
    <source>
        <dbReference type="ARBA" id="ARBA00001141"/>
    </source>
</evidence>
<comment type="catalytic activity">
    <reaction evidence="25">
        <text>1-(9Z-octadecenoyl)-sn-glycero-3-phosphate + (5Z,8Z,11Z,14Z)-eicosatetraenoyl-CoA = 1-(9Z)-octadecenoyl-2-(5Z,8Z,11Z,14Z)-eicosatetraenoyl-sn-glycero-3-phosphate + CoA</text>
        <dbReference type="Rhea" id="RHEA:37443"/>
        <dbReference type="ChEBI" id="CHEBI:57287"/>
        <dbReference type="ChEBI" id="CHEBI:57368"/>
        <dbReference type="ChEBI" id="CHEBI:74544"/>
        <dbReference type="ChEBI" id="CHEBI:74928"/>
    </reaction>
    <physiologicalReaction direction="left-to-right" evidence="25">
        <dbReference type="Rhea" id="RHEA:37444"/>
    </physiologicalReaction>
</comment>
<evidence type="ECO:0000256" key="19">
    <source>
        <dbReference type="ARBA" id="ARBA00023180"/>
    </source>
</evidence>
<reference evidence="44" key="1">
    <citation type="submission" date="2020-12" db="EMBL/GenBank/DDBJ databases">
        <authorList>
            <consortium name="Molecular Ecology Group"/>
        </authorList>
    </citation>
    <scope>NUCLEOTIDE SEQUENCE</scope>
    <source>
        <strain evidence="44">TBG_1078</strain>
    </source>
</reference>
<dbReference type="Proteomes" id="UP000645828">
    <property type="component" value="Unassembled WGS sequence"/>
</dbReference>
<dbReference type="InterPro" id="IPR002641">
    <property type="entry name" value="PNPLA_dom"/>
</dbReference>
<evidence type="ECO:0000256" key="28">
    <source>
        <dbReference type="ARBA" id="ARBA00050245"/>
    </source>
</evidence>
<comment type="subcellular location">
    <subcellularLocation>
        <location evidence="5">Lipid droplet</location>
    </subcellularLocation>
    <subcellularLocation>
        <location evidence="4">Membrane</location>
        <topology evidence="4">Single-pass membrane protein</topology>
    </subcellularLocation>
</comment>
<evidence type="ECO:0000256" key="40">
    <source>
        <dbReference type="ARBA" id="ARBA00083280"/>
    </source>
</evidence>
<keyword evidence="45" id="KW-1185">Reference proteome</keyword>
<keyword evidence="20" id="KW-0594">Phospholipid biosynthesis</keyword>
<keyword evidence="19" id="KW-0325">Glycoprotein</keyword>
<evidence type="ECO:0000256" key="13">
    <source>
        <dbReference type="ARBA" id="ARBA00022692"/>
    </source>
</evidence>
<evidence type="ECO:0000256" key="34">
    <source>
        <dbReference type="ARBA" id="ARBA00052658"/>
    </source>
</evidence>
<evidence type="ECO:0000256" key="20">
    <source>
        <dbReference type="ARBA" id="ARBA00023209"/>
    </source>
</evidence>
<evidence type="ECO:0000256" key="14">
    <source>
        <dbReference type="ARBA" id="ARBA00022801"/>
    </source>
</evidence>
<evidence type="ECO:0000256" key="11">
    <source>
        <dbReference type="ARBA" id="ARBA00022677"/>
    </source>
</evidence>
<dbReference type="EC" id="2.3.1.51" evidence="7"/>
<evidence type="ECO:0000256" key="36">
    <source>
        <dbReference type="ARBA" id="ARBA00060536"/>
    </source>
</evidence>
<dbReference type="InterPro" id="IPR039185">
    <property type="entry name" value="Pat_PNPLA3"/>
</dbReference>
<comment type="catalytic activity">
    <reaction evidence="31">
        <text>2 1-(9Z-octadecenoyl)-glycerol = 1,2-di-(9Z-octadecenoyl)-glycerol + glycerol</text>
        <dbReference type="Rhea" id="RHEA:38323"/>
        <dbReference type="ChEBI" id="CHEBI:17754"/>
        <dbReference type="ChEBI" id="CHEBI:52323"/>
        <dbReference type="ChEBI" id="CHEBI:75342"/>
    </reaction>
    <physiologicalReaction direction="left-to-right" evidence="31">
        <dbReference type="Rhea" id="RHEA:38324"/>
    </physiologicalReaction>
</comment>
<dbReference type="GO" id="GO:0006654">
    <property type="term" value="P:phosphatidic acid biosynthetic process"/>
    <property type="evidence" value="ECO:0007669"/>
    <property type="project" value="UniProtKB-ARBA"/>
</dbReference>
<evidence type="ECO:0000256" key="8">
    <source>
        <dbReference type="ARBA" id="ARBA00013278"/>
    </source>
</evidence>
<evidence type="ECO:0000256" key="27">
    <source>
        <dbReference type="ARBA" id="ARBA00049561"/>
    </source>
</evidence>
<evidence type="ECO:0000256" key="9">
    <source>
        <dbReference type="ARBA" id="ARBA00013279"/>
    </source>
</evidence>
<dbReference type="Pfam" id="PF01734">
    <property type="entry name" value="Patatin"/>
    <property type="match status" value="1"/>
</dbReference>
<evidence type="ECO:0000256" key="29">
    <source>
        <dbReference type="ARBA" id="ARBA00050373"/>
    </source>
</evidence>
<keyword evidence="18 42" id="KW-0472">Membrane</keyword>
<dbReference type="GO" id="GO:0005737">
    <property type="term" value="C:cytoplasm"/>
    <property type="evidence" value="ECO:0007669"/>
    <property type="project" value="TreeGrafter"/>
</dbReference>
<dbReference type="GO" id="GO:0004623">
    <property type="term" value="F:phospholipase A2 activity"/>
    <property type="evidence" value="ECO:0007669"/>
    <property type="project" value="UniProtKB-EC"/>
</dbReference>
<feature type="active site" description="Nucleophile" evidence="41">
    <location>
        <position position="47"/>
    </location>
</feature>
<evidence type="ECO:0000256" key="21">
    <source>
        <dbReference type="ARBA" id="ARBA00023264"/>
    </source>
</evidence>
<evidence type="ECO:0000256" key="37">
    <source>
        <dbReference type="ARBA" id="ARBA00078886"/>
    </source>
</evidence>
<keyword evidence="17 41" id="KW-0443">Lipid metabolism</keyword>